<gene>
    <name evidence="3" type="ORF">EYF80_039119</name>
</gene>
<feature type="compositionally biased region" description="Basic and acidic residues" evidence="1">
    <location>
        <begin position="28"/>
        <end position="38"/>
    </location>
</feature>
<evidence type="ECO:0000313" key="3">
    <source>
        <dbReference type="EMBL" id="TNN50669.1"/>
    </source>
</evidence>
<reference evidence="3 4" key="1">
    <citation type="submission" date="2019-03" db="EMBL/GenBank/DDBJ databases">
        <title>First draft genome of Liparis tanakae, snailfish: a comprehensive survey of snailfish specific genes.</title>
        <authorList>
            <person name="Kim W."/>
            <person name="Song I."/>
            <person name="Jeong J.-H."/>
            <person name="Kim D."/>
            <person name="Kim S."/>
            <person name="Ryu S."/>
            <person name="Song J.Y."/>
            <person name="Lee S.K."/>
        </authorList>
    </citation>
    <scope>NUCLEOTIDE SEQUENCE [LARGE SCALE GENOMIC DNA]</scope>
    <source>
        <tissue evidence="3">Muscle</tissue>
    </source>
</reference>
<keyword evidence="4" id="KW-1185">Reference proteome</keyword>
<dbReference type="Proteomes" id="UP000314294">
    <property type="component" value="Unassembled WGS sequence"/>
</dbReference>
<dbReference type="EMBL" id="SRLO01000609">
    <property type="protein sequence ID" value="TNN50669.1"/>
    <property type="molecule type" value="Genomic_DNA"/>
</dbReference>
<feature type="chain" id="PRO_5021458760" evidence="2">
    <location>
        <begin position="17"/>
        <end position="88"/>
    </location>
</feature>
<feature type="signal peptide" evidence="2">
    <location>
        <begin position="1"/>
        <end position="16"/>
    </location>
</feature>
<protein>
    <submittedName>
        <fullName evidence="3">Uncharacterized protein</fullName>
    </submittedName>
</protein>
<feature type="region of interest" description="Disordered" evidence="1">
    <location>
        <begin position="24"/>
        <end position="49"/>
    </location>
</feature>
<keyword evidence="2" id="KW-0732">Signal</keyword>
<dbReference type="AlphaFoldDB" id="A0A4Z2GBC3"/>
<comment type="caution">
    <text evidence="3">The sequence shown here is derived from an EMBL/GenBank/DDBJ whole genome shotgun (WGS) entry which is preliminary data.</text>
</comment>
<sequence length="88" mass="9879">MESLQRILWIFVIVEAAGFKPAFPAKHQQREKPAERHRQTSAPSELVGASPLEIAEFRSGLEMSESSGVTGWLTLNPRRCDDVTVTRE</sequence>
<evidence type="ECO:0000256" key="2">
    <source>
        <dbReference type="SAM" id="SignalP"/>
    </source>
</evidence>
<name>A0A4Z2GBC3_9TELE</name>
<evidence type="ECO:0000313" key="4">
    <source>
        <dbReference type="Proteomes" id="UP000314294"/>
    </source>
</evidence>
<evidence type="ECO:0000256" key="1">
    <source>
        <dbReference type="SAM" id="MobiDB-lite"/>
    </source>
</evidence>
<organism evidence="3 4">
    <name type="scientific">Liparis tanakae</name>
    <name type="common">Tanaka's snailfish</name>
    <dbReference type="NCBI Taxonomy" id="230148"/>
    <lineage>
        <taxon>Eukaryota</taxon>
        <taxon>Metazoa</taxon>
        <taxon>Chordata</taxon>
        <taxon>Craniata</taxon>
        <taxon>Vertebrata</taxon>
        <taxon>Euteleostomi</taxon>
        <taxon>Actinopterygii</taxon>
        <taxon>Neopterygii</taxon>
        <taxon>Teleostei</taxon>
        <taxon>Neoteleostei</taxon>
        <taxon>Acanthomorphata</taxon>
        <taxon>Eupercaria</taxon>
        <taxon>Perciformes</taxon>
        <taxon>Cottioidei</taxon>
        <taxon>Cottales</taxon>
        <taxon>Liparidae</taxon>
        <taxon>Liparis</taxon>
    </lineage>
</organism>
<accession>A0A4Z2GBC3</accession>
<proteinExistence type="predicted"/>